<dbReference type="PROSITE" id="PS50048">
    <property type="entry name" value="ZN2_CY6_FUNGAL_2"/>
    <property type="match status" value="1"/>
</dbReference>
<feature type="domain" description="Zn(2)-C6 fungal-type" evidence="8">
    <location>
        <begin position="32"/>
        <end position="64"/>
    </location>
</feature>
<dbReference type="InterPro" id="IPR007219">
    <property type="entry name" value="XnlR_reg_dom"/>
</dbReference>
<protein>
    <recommendedName>
        <fullName evidence="8">Zn(2)-C6 fungal-type domain-containing protein</fullName>
    </recommendedName>
</protein>
<proteinExistence type="predicted"/>
<dbReference type="AlphaFoldDB" id="A0A2V1DZV0"/>
<dbReference type="PANTHER" id="PTHR31944:SF130">
    <property type="entry name" value="ZN(II)2CYS6 TRANSCRIPTION FACTO (EUROFUNG)"/>
    <property type="match status" value="1"/>
</dbReference>
<sequence length="818" mass="91803">MSTKSAESRENSPDGPEGSSEKRLSKKRKVLSCYACRSRKMKCDRVFPVCGRCQKTGRADQCTYDPRLIEEAPVNGDGHVESTPTFGPSDQTAITNLPTDTLQWRLRVQERRIQVLEKKLSSVENPKPNLSGVSVLQFHDSSLEEPQLGEEIMFRGKSFKTQFTGTTSHLSAAGQFPELQVFTRQALATDGSNMHRVRNDFKAFRERKKILRQEQQINFTNGPDDEIFRLLPEKTIVDQQMTKYFRSWETSYRILHEPTFWKDYQKFWERSSNDKFATIFAVILLYIGVITKCDTPNDMNVFVGDSSADRDDASNIVVSCDAWLALQPRKQFTLNFFQIHCLSVLAKRVNCLRLKQDWVNTGEVMRLALATGLHRNPSLIACGRISEYEKEMRRRLWVTIAELELQSSIDSGLQSSLCGLYFDAQPPANLPDDVFSPDMPQIPAGRPTEYFTSASYLSVTLKSLPLRVHLLQLLNNPTNNLRYSDVLHYDSQIASLLSSIPTWEDPRSLIASSLLSLQLRQFLLILHRPYARLAAKHQQYSYSLTVCVDASSALIASYETLVSKGLLALNHARNDILRAGITLSQAVYYNCTLHTNPSPKSESPGSNQPLHPMDIGTAAMGKVPFQSKIEVKVANLPKHNHFARILCVTALELLEKVRELFEAKLLRLGTGYVEYWLLCAAIAFMPPPNPTSAPEASSPEHTAEDLRARCRNAMERVVSLCFRILALQKDPQNGFSTALRTLALTPSPSAPTPAAAMSYVSGDSSSISPNIPGPSGMAAALTDEQNLGVFLNNLQDMPFDPSGWEFTNFWDFDMDGIY</sequence>
<dbReference type="OrthoDB" id="4236860at2759"/>
<dbReference type="GO" id="GO:0008270">
    <property type="term" value="F:zinc ion binding"/>
    <property type="evidence" value="ECO:0007669"/>
    <property type="project" value="InterPro"/>
</dbReference>
<dbReference type="CDD" id="cd00067">
    <property type="entry name" value="GAL4"/>
    <property type="match status" value="1"/>
</dbReference>
<feature type="compositionally biased region" description="Basic and acidic residues" evidence="7">
    <location>
        <begin position="1"/>
        <end position="12"/>
    </location>
</feature>
<dbReference type="InterPro" id="IPR001138">
    <property type="entry name" value="Zn2Cys6_DnaBD"/>
</dbReference>
<evidence type="ECO:0000256" key="2">
    <source>
        <dbReference type="ARBA" id="ARBA00022833"/>
    </source>
</evidence>
<keyword evidence="10" id="KW-1185">Reference proteome</keyword>
<keyword evidence="6" id="KW-0539">Nucleus</keyword>
<dbReference type="SMART" id="SM00066">
    <property type="entry name" value="GAL4"/>
    <property type="match status" value="1"/>
</dbReference>
<evidence type="ECO:0000313" key="9">
    <source>
        <dbReference type="EMBL" id="PVI03787.1"/>
    </source>
</evidence>
<keyword evidence="5" id="KW-0804">Transcription</keyword>
<evidence type="ECO:0000256" key="1">
    <source>
        <dbReference type="ARBA" id="ARBA00022723"/>
    </source>
</evidence>
<dbReference type="PROSITE" id="PS00463">
    <property type="entry name" value="ZN2_CY6_FUNGAL_1"/>
    <property type="match status" value="1"/>
</dbReference>
<keyword evidence="1" id="KW-0479">Metal-binding</keyword>
<dbReference type="EMBL" id="KZ805327">
    <property type="protein sequence ID" value="PVI03787.1"/>
    <property type="molecule type" value="Genomic_DNA"/>
</dbReference>
<name>A0A2V1DZV0_9PLEO</name>
<evidence type="ECO:0000256" key="4">
    <source>
        <dbReference type="ARBA" id="ARBA00023125"/>
    </source>
</evidence>
<keyword evidence="4" id="KW-0238">DNA-binding</keyword>
<keyword evidence="3" id="KW-0805">Transcription regulation</keyword>
<gene>
    <name evidence="9" type="ORF">DM02DRAFT_217857</name>
</gene>
<dbReference type="SUPFAM" id="SSF57701">
    <property type="entry name" value="Zn2/Cys6 DNA-binding domain"/>
    <property type="match status" value="1"/>
</dbReference>
<dbReference type="GO" id="GO:0000978">
    <property type="term" value="F:RNA polymerase II cis-regulatory region sequence-specific DNA binding"/>
    <property type="evidence" value="ECO:0007669"/>
    <property type="project" value="TreeGrafter"/>
</dbReference>
<dbReference type="CDD" id="cd12148">
    <property type="entry name" value="fungal_TF_MHR"/>
    <property type="match status" value="1"/>
</dbReference>
<accession>A0A2V1DZV0</accession>
<dbReference type="Proteomes" id="UP000244855">
    <property type="component" value="Unassembled WGS sequence"/>
</dbReference>
<organism evidence="9 10">
    <name type="scientific">Periconia macrospinosa</name>
    <dbReference type="NCBI Taxonomy" id="97972"/>
    <lineage>
        <taxon>Eukaryota</taxon>
        <taxon>Fungi</taxon>
        <taxon>Dikarya</taxon>
        <taxon>Ascomycota</taxon>
        <taxon>Pezizomycotina</taxon>
        <taxon>Dothideomycetes</taxon>
        <taxon>Pleosporomycetidae</taxon>
        <taxon>Pleosporales</taxon>
        <taxon>Massarineae</taxon>
        <taxon>Periconiaceae</taxon>
        <taxon>Periconia</taxon>
    </lineage>
</organism>
<dbReference type="Gene3D" id="4.10.240.10">
    <property type="entry name" value="Zn(2)-C6 fungal-type DNA-binding domain"/>
    <property type="match status" value="1"/>
</dbReference>
<keyword evidence="2" id="KW-0862">Zinc</keyword>
<dbReference type="GO" id="GO:0001228">
    <property type="term" value="F:DNA-binding transcription activator activity, RNA polymerase II-specific"/>
    <property type="evidence" value="ECO:0007669"/>
    <property type="project" value="TreeGrafter"/>
</dbReference>
<dbReference type="Pfam" id="PF00172">
    <property type="entry name" value="Zn_clus"/>
    <property type="match status" value="1"/>
</dbReference>
<evidence type="ECO:0000256" key="6">
    <source>
        <dbReference type="ARBA" id="ARBA00023242"/>
    </source>
</evidence>
<reference evidence="9 10" key="1">
    <citation type="journal article" date="2018" name="Sci. Rep.">
        <title>Comparative genomics provides insights into the lifestyle and reveals functional heterogeneity of dark septate endophytic fungi.</title>
        <authorList>
            <person name="Knapp D.G."/>
            <person name="Nemeth J.B."/>
            <person name="Barry K."/>
            <person name="Hainaut M."/>
            <person name="Henrissat B."/>
            <person name="Johnson J."/>
            <person name="Kuo A."/>
            <person name="Lim J.H.P."/>
            <person name="Lipzen A."/>
            <person name="Nolan M."/>
            <person name="Ohm R.A."/>
            <person name="Tamas L."/>
            <person name="Grigoriev I.V."/>
            <person name="Spatafora J.W."/>
            <person name="Nagy L.G."/>
            <person name="Kovacs G.M."/>
        </authorList>
    </citation>
    <scope>NUCLEOTIDE SEQUENCE [LARGE SCALE GENOMIC DNA]</scope>
    <source>
        <strain evidence="9 10">DSE2036</strain>
    </source>
</reference>
<dbReference type="GO" id="GO:0005634">
    <property type="term" value="C:nucleus"/>
    <property type="evidence" value="ECO:0007669"/>
    <property type="project" value="TreeGrafter"/>
</dbReference>
<dbReference type="GO" id="GO:0006351">
    <property type="term" value="P:DNA-templated transcription"/>
    <property type="evidence" value="ECO:0007669"/>
    <property type="project" value="InterPro"/>
</dbReference>
<evidence type="ECO:0000259" key="8">
    <source>
        <dbReference type="PROSITE" id="PS50048"/>
    </source>
</evidence>
<dbReference type="InterPro" id="IPR036864">
    <property type="entry name" value="Zn2-C6_fun-type_DNA-bd_sf"/>
</dbReference>
<dbReference type="InterPro" id="IPR051430">
    <property type="entry name" value="Fungal_TF_Env_Response"/>
</dbReference>
<evidence type="ECO:0000256" key="7">
    <source>
        <dbReference type="SAM" id="MobiDB-lite"/>
    </source>
</evidence>
<evidence type="ECO:0000256" key="5">
    <source>
        <dbReference type="ARBA" id="ARBA00023163"/>
    </source>
</evidence>
<dbReference type="PANTHER" id="PTHR31944">
    <property type="entry name" value="HEME-RESPONSIVE ZINC FINGER TRANSCRIPTION FACTOR HAP1"/>
    <property type="match status" value="1"/>
</dbReference>
<dbReference type="Pfam" id="PF04082">
    <property type="entry name" value="Fungal_trans"/>
    <property type="match status" value="1"/>
</dbReference>
<evidence type="ECO:0000256" key="3">
    <source>
        <dbReference type="ARBA" id="ARBA00023015"/>
    </source>
</evidence>
<feature type="region of interest" description="Disordered" evidence="7">
    <location>
        <begin position="1"/>
        <end position="23"/>
    </location>
</feature>
<dbReference type="STRING" id="97972.A0A2V1DZV0"/>
<evidence type="ECO:0000313" key="10">
    <source>
        <dbReference type="Proteomes" id="UP000244855"/>
    </source>
</evidence>